<dbReference type="AlphaFoldDB" id="A0A645I3L1"/>
<organism evidence="1">
    <name type="scientific">bioreactor metagenome</name>
    <dbReference type="NCBI Taxonomy" id="1076179"/>
    <lineage>
        <taxon>unclassified sequences</taxon>
        <taxon>metagenomes</taxon>
        <taxon>ecological metagenomes</taxon>
    </lineage>
</organism>
<sequence length="182" mass="20007">MVPHREAGSHRIKQAADLPGGFFIKVLNIALDVPVDLCVMRVKPAAGCLAGIGQPVEDFLLVAGQAVGLDITLRFELFSQLGGRPVCDTQIDGQFAGLGGSVLFHTFQKINIGRRQLVRRAVIAGQFGFAGHQVNGPVQLFDQSFLVTHHLHHAQNYIAAKQFRQGRLAAKEFKCFHQAWRE</sequence>
<reference evidence="1" key="1">
    <citation type="submission" date="2019-08" db="EMBL/GenBank/DDBJ databases">
        <authorList>
            <person name="Kucharzyk K."/>
            <person name="Murdoch R.W."/>
            <person name="Higgins S."/>
            <person name="Loffler F."/>
        </authorList>
    </citation>
    <scope>NUCLEOTIDE SEQUENCE</scope>
</reference>
<name>A0A645I3L1_9ZZZZ</name>
<protein>
    <submittedName>
        <fullName evidence="1">Uncharacterized protein</fullName>
    </submittedName>
</protein>
<proteinExistence type="predicted"/>
<comment type="caution">
    <text evidence="1">The sequence shown here is derived from an EMBL/GenBank/DDBJ whole genome shotgun (WGS) entry which is preliminary data.</text>
</comment>
<gene>
    <name evidence="1" type="ORF">SDC9_193269</name>
</gene>
<accession>A0A645I3L1</accession>
<dbReference type="EMBL" id="VSSQ01105786">
    <property type="protein sequence ID" value="MPN45700.1"/>
    <property type="molecule type" value="Genomic_DNA"/>
</dbReference>
<evidence type="ECO:0000313" key="1">
    <source>
        <dbReference type="EMBL" id="MPN45700.1"/>
    </source>
</evidence>